<dbReference type="PROSITE" id="PS00028">
    <property type="entry name" value="ZINC_FINGER_C2H2_1"/>
    <property type="match status" value="2"/>
</dbReference>
<evidence type="ECO:0000256" key="2">
    <source>
        <dbReference type="ARBA" id="ARBA00022737"/>
    </source>
</evidence>
<proteinExistence type="predicted"/>
<dbReference type="SMART" id="SM00355">
    <property type="entry name" value="ZnF_C2H2"/>
    <property type="match status" value="3"/>
</dbReference>
<organism evidence="8 9">
    <name type="scientific">Steinernema hermaphroditum</name>
    <dbReference type="NCBI Taxonomy" id="289476"/>
    <lineage>
        <taxon>Eukaryota</taxon>
        <taxon>Metazoa</taxon>
        <taxon>Ecdysozoa</taxon>
        <taxon>Nematoda</taxon>
        <taxon>Chromadorea</taxon>
        <taxon>Rhabditida</taxon>
        <taxon>Tylenchina</taxon>
        <taxon>Panagrolaimomorpha</taxon>
        <taxon>Strongyloidoidea</taxon>
        <taxon>Steinernematidae</taxon>
        <taxon>Steinernema</taxon>
    </lineage>
</organism>
<dbReference type="Gene3D" id="3.30.160.60">
    <property type="entry name" value="Classic Zinc Finger"/>
    <property type="match status" value="1"/>
</dbReference>
<dbReference type="PANTHER" id="PTHR24409">
    <property type="entry name" value="ZINC FINGER PROTEIN 142"/>
    <property type="match status" value="1"/>
</dbReference>
<keyword evidence="2" id="KW-0677">Repeat</keyword>
<feature type="domain" description="C2H2-type" evidence="7">
    <location>
        <begin position="15"/>
        <end position="43"/>
    </location>
</feature>
<evidence type="ECO:0000259" key="7">
    <source>
        <dbReference type="PROSITE" id="PS50157"/>
    </source>
</evidence>
<name>A0AA39I6D6_9BILA</name>
<keyword evidence="3 5" id="KW-0863">Zinc-finger</keyword>
<evidence type="ECO:0000256" key="4">
    <source>
        <dbReference type="ARBA" id="ARBA00022833"/>
    </source>
</evidence>
<feature type="domain" description="C2H2-type" evidence="7">
    <location>
        <begin position="44"/>
        <end position="71"/>
    </location>
</feature>
<evidence type="ECO:0000256" key="1">
    <source>
        <dbReference type="ARBA" id="ARBA00022723"/>
    </source>
</evidence>
<dbReference type="InterPro" id="IPR013087">
    <property type="entry name" value="Znf_C2H2_type"/>
</dbReference>
<dbReference type="GO" id="GO:0005634">
    <property type="term" value="C:nucleus"/>
    <property type="evidence" value="ECO:0007669"/>
    <property type="project" value="TreeGrafter"/>
</dbReference>
<gene>
    <name evidence="8" type="ORF">QR680_013236</name>
</gene>
<keyword evidence="4" id="KW-0862">Zinc</keyword>
<evidence type="ECO:0000313" key="9">
    <source>
        <dbReference type="Proteomes" id="UP001175271"/>
    </source>
</evidence>
<dbReference type="PANTHER" id="PTHR24409:SF295">
    <property type="entry name" value="AZ2-RELATED"/>
    <property type="match status" value="1"/>
</dbReference>
<dbReference type="SUPFAM" id="SSF57667">
    <property type="entry name" value="beta-beta-alpha zinc fingers"/>
    <property type="match status" value="1"/>
</dbReference>
<keyword evidence="9" id="KW-1185">Reference proteome</keyword>
<dbReference type="GO" id="GO:0000981">
    <property type="term" value="F:DNA-binding transcription factor activity, RNA polymerase II-specific"/>
    <property type="evidence" value="ECO:0007669"/>
    <property type="project" value="TreeGrafter"/>
</dbReference>
<dbReference type="PROSITE" id="PS50157">
    <property type="entry name" value="ZINC_FINGER_C2H2_2"/>
    <property type="match status" value="2"/>
</dbReference>
<dbReference type="GO" id="GO:0000977">
    <property type="term" value="F:RNA polymerase II transcription regulatory region sequence-specific DNA binding"/>
    <property type="evidence" value="ECO:0007669"/>
    <property type="project" value="TreeGrafter"/>
</dbReference>
<accession>A0AA39I6D6</accession>
<dbReference type="Proteomes" id="UP001175271">
    <property type="component" value="Unassembled WGS sequence"/>
</dbReference>
<evidence type="ECO:0000256" key="3">
    <source>
        <dbReference type="ARBA" id="ARBA00022771"/>
    </source>
</evidence>
<evidence type="ECO:0000256" key="5">
    <source>
        <dbReference type="PROSITE-ProRule" id="PRU00042"/>
    </source>
</evidence>
<protein>
    <recommendedName>
        <fullName evidence="7">C2H2-type domain-containing protein</fullName>
    </recommendedName>
</protein>
<feature type="region of interest" description="Disordered" evidence="6">
    <location>
        <begin position="184"/>
        <end position="204"/>
    </location>
</feature>
<dbReference type="Pfam" id="PF00096">
    <property type="entry name" value="zf-C2H2"/>
    <property type="match status" value="2"/>
</dbReference>
<sequence length="221" mass="25252">MSFVSVPEPEPVEEFTCTDCGKVFSKPWRLRTHVSHVHLMVRPYPCAYCTSAFRSPYDLRRHTTVHTGERFACYKCGMSFGSKQRIANHLINSESCWPRRGKPPAAALEACVSPGEMVDTIAQKMLQSRRDCDAMELEVALTMEGNRSVIREFRVQSFSGKKKRKSPSQVAFQRFGSELRLFDDQKMSSRKKSSPWSSEKFDVHPTTSELFPQATVHYMKG</sequence>
<dbReference type="GO" id="GO:0008270">
    <property type="term" value="F:zinc ion binding"/>
    <property type="evidence" value="ECO:0007669"/>
    <property type="project" value="UniProtKB-KW"/>
</dbReference>
<comment type="caution">
    <text evidence="8">The sequence shown here is derived from an EMBL/GenBank/DDBJ whole genome shotgun (WGS) entry which is preliminary data.</text>
</comment>
<dbReference type="AlphaFoldDB" id="A0AA39I6D6"/>
<evidence type="ECO:0000313" key="8">
    <source>
        <dbReference type="EMBL" id="KAK0417836.1"/>
    </source>
</evidence>
<evidence type="ECO:0000256" key="6">
    <source>
        <dbReference type="SAM" id="MobiDB-lite"/>
    </source>
</evidence>
<keyword evidence="1" id="KW-0479">Metal-binding</keyword>
<reference evidence="8" key="1">
    <citation type="submission" date="2023-06" db="EMBL/GenBank/DDBJ databases">
        <title>Genomic analysis of the entomopathogenic nematode Steinernema hermaphroditum.</title>
        <authorList>
            <person name="Schwarz E.M."/>
            <person name="Heppert J.K."/>
            <person name="Baniya A."/>
            <person name="Schwartz H.T."/>
            <person name="Tan C.-H."/>
            <person name="Antoshechkin I."/>
            <person name="Sternberg P.W."/>
            <person name="Goodrich-Blair H."/>
            <person name="Dillman A.R."/>
        </authorList>
    </citation>
    <scope>NUCLEOTIDE SEQUENCE</scope>
    <source>
        <strain evidence="8">PS9179</strain>
        <tissue evidence="8">Whole animal</tissue>
    </source>
</reference>
<dbReference type="EMBL" id="JAUCMV010000002">
    <property type="protein sequence ID" value="KAK0417836.1"/>
    <property type="molecule type" value="Genomic_DNA"/>
</dbReference>
<dbReference type="InterPro" id="IPR036236">
    <property type="entry name" value="Znf_C2H2_sf"/>
</dbReference>